<evidence type="ECO:0000259" key="7">
    <source>
        <dbReference type="Pfam" id="PF07980"/>
    </source>
</evidence>
<dbReference type="AlphaFoldDB" id="A0A5D3FLG5"/>
<comment type="similarity">
    <text evidence="2">Belongs to the SusD family.</text>
</comment>
<evidence type="ECO:0000256" key="5">
    <source>
        <dbReference type="ARBA" id="ARBA00023237"/>
    </source>
</evidence>
<dbReference type="InterPro" id="IPR011990">
    <property type="entry name" value="TPR-like_helical_dom_sf"/>
</dbReference>
<keyword evidence="4" id="KW-0472">Membrane</keyword>
<keyword evidence="5" id="KW-0998">Cell outer membrane</keyword>
<feature type="region of interest" description="Disordered" evidence="6">
    <location>
        <begin position="394"/>
        <end position="418"/>
    </location>
</feature>
<proteinExistence type="inferred from homology"/>
<keyword evidence="3" id="KW-0732">Signal</keyword>
<dbReference type="RefSeq" id="WP_148730149.1">
    <property type="nucleotide sequence ID" value="NZ_DAIMPP010000012.1"/>
</dbReference>
<evidence type="ECO:0000313" key="9">
    <source>
        <dbReference type="EMBL" id="TYK35370.1"/>
    </source>
</evidence>
<dbReference type="Pfam" id="PF07980">
    <property type="entry name" value="SusD_RagB"/>
    <property type="match status" value="1"/>
</dbReference>
<organism evidence="9 10">
    <name type="scientific">Bacteroides pyogenes</name>
    <dbReference type="NCBI Taxonomy" id="310300"/>
    <lineage>
        <taxon>Bacteria</taxon>
        <taxon>Pseudomonadati</taxon>
        <taxon>Bacteroidota</taxon>
        <taxon>Bacteroidia</taxon>
        <taxon>Bacteroidales</taxon>
        <taxon>Bacteroidaceae</taxon>
        <taxon>Bacteroides</taxon>
    </lineage>
</organism>
<dbReference type="InterPro" id="IPR033985">
    <property type="entry name" value="SusD-like_N"/>
</dbReference>
<accession>A0A5D3FLG5</accession>
<keyword evidence="10" id="KW-1185">Reference proteome</keyword>
<dbReference type="EMBL" id="VKLW01000002">
    <property type="protein sequence ID" value="TYK35370.1"/>
    <property type="molecule type" value="Genomic_DNA"/>
</dbReference>
<sequence>MKLIKIFIVLFTLGLGVSSCDFLDKDPYQITPKNFFKNKDDAYSFLTGVYATLQQAPFYGNSYLFLVGGDDLGHYGGSGRPPYKTGLICNNANSSDPDVTALWFNLYAGINRANLFLANIDAVPDMKDEERLQYKSEARFLRAFYYFTLVQCWGDVPFKTVYTEEAKNLSIPRTDKQEIYDFILTEMAGCANNLSSAAELGYKPGRISKSAAWGMMARVYLFRAGEHYRDKVAANPEVQKEYFKQASHYAQLVMKEGHSLAPYYWSYFIDICSDQYNTTANESIWEVEFAGNRSNDIRSEGRIGNTIGINCWDYSSQTNVLGKEDPGFGYGFIYATPKLLELYEANGDINRCNWSIAPFTYTRSSNSGTVDGRYFEFGKLAEVKKQYFDESYSYGPADDKQKKGDREKTKQASDNNRNRVCAKYRREYENTKSTTLVKKSKNDTSINFPLLRYSDVLLMIAEAENELNGGPNALAYDCINKVRERARRNKNGMEATPADLSGLDQEGFRNALKDERAMELCFEYTRRFDLIRWGEYIEKMNELAPVAQAGGSWTQGASNVYTYFQISQAYNYFPIPASEIAVNKQINRNNPGW</sequence>
<dbReference type="InterPro" id="IPR012944">
    <property type="entry name" value="SusD_RagB_dom"/>
</dbReference>
<comment type="subcellular location">
    <subcellularLocation>
        <location evidence="1">Cell outer membrane</location>
    </subcellularLocation>
</comment>
<comment type="caution">
    <text evidence="9">The sequence shown here is derived from an EMBL/GenBank/DDBJ whole genome shotgun (WGS) entry which is preliminary data.</text>
</comment>
<evidence type="ECO:0000259" key="8">
    <source>
        <dbReference type="Pfam" id="PF14322"/>
    </source>
</evidence>
<dbReference type="Gene3D" id="1.25.40.390">
    <property type="match status" value="1"/>
</dbReference>
<reference evidence="9 10" key="1">
    <citation type="submission" date="2019-07" db="EMBL/GenBank/DDBJ databases">
        <title>Draft Genome Sequences of Bacteroides pyogenes Strains Isolated from the Uterus Holstein Dairy Cows with Metritis.</title>
        <authorList>
            <person name="Cunha F."/>
            <person name="Galvao K.N."/>
            <person name="Jeon S.J."/>
            <person name="Jeong K.C."/>
        </authorList>
    </citation>
    <scope>NUCLEOTIDE SEQUENCE [LARGE SCALE GENOMIC DNA]</scope>
    <source>
        <strain evidence="9 10">KG-31</strain>
    </source>
</reference>
<evidence type="ECO:0000313" key="10">
    <source>
        <dbReference type="Proteomes" id="UP000324383"/>
    </source>
</evidence>
<feature type="domain" description="SusD-like N-terminal" evidence="8">
    <location>
        <begin position="21"/>
        <end position="221"/>
    </location>
</feature>
<evidence type="ECO:0000256" key="6">
    <source>
        <dbReference type="SAM" id="MobiDB-lite"/>
    </source>
</evidence>
<evidence type="ECO:0000256" key="2">
    <source>
        <dbReference type="ARBA" id="ARBA00006275"/>
    </source>
</evidence>
<feature type="compositionally biased region" description="Basic and acidic residues" evidence="6">
    <location>
        <begin position="397"/>
        <end position="411"/>
    </location>
</feature>
<evidence type="ECO:0000256" key="4">
    <source>
        <dbReference type="ARBA" id="ARBA00023136"/>
    </source>
</evidence>
<feature type="domain" description="RagB/SusD" evidence="7">
    <location>
        <begin position="281"/>
        <end position="593"/>
    </location>
</feature>
<dbReference type="GO" id="GO:0009279">
    <property type="term" value="C:cell outer membrane"/>
    <property type="evidence" value="ECO:0007669"/>
    <property type="project" value="UniProtKB-SubCell"/>
</dbReference>
<evidence type="ECO:0000256" key="1">
    <source>
        <dbReference type="ARBA" id="ARBA00004442"/>
    </source>
</evidence>
<dbReference type="SUPFAM" id="SSF48452">
    <property type="entry name" value="TPR-like"/>
    <property type="match status" value="1"/>
</dbReference>
<dbReference type="Pfam" id="PF14322">
    <property type="entry name" value="SusD-like_3"/>
    <property type="match status" value="1"/>
</dbReference>
<evidence type="ECO:0000256" key="3">
    <source>
        <dbReference type="ARBA" id="ARBA00022729"/>
    </source>
</evidence>
<dbReference type="PROSITE" id="PS51257">
    <property type="entry name" value="PROKAR_LIPOPROTEIN"/>
    <property type="match status" value="1"/>
</dbReference>
<protein>
    <submittedName>
        <fullName evidence="9">RagB/SusD family nutrient uptake outer membrane protein</fullName>
    </submittedName>
</protein>
<dbReference type="Proteomes" id="UP000324383">
    <property type="component" value="Unassembled WGS sequence"/>
</dbReference>
<gene>
    <name evidence="9" type="ORF">FNJ60_01295</name>
</gene>
<name>A0A5D3FLG5_9BACE</name>